<protein>
    <submittedName>
        <fullName evidence="5">ABC transporter substrate-binding protein</fullName>
    </submittedName>
</protein>
<comment type="caution">
    <text evidence="5">The sequence shown here is derived from an EMBL/GenBank/DDBJ whole genome shotgun (WGS) entry which is preliminary data.</text>
</comment>
<dbReference type="EMBL" id="JAPDOD010000001">
    <property type="protein sequence ID" value="MDA0159064.1"/>
    <property type="molecule type" value="Genomic_DNA"/>
</dbReference>
<dbReference type="InterPro" id="IPR051010">
    <property type="entry name" value="BCAA_transport"/>
</dbReference>
<proteinExistence type="inferred from homology"/>
<keyword evidence="6" id="KW-1185">Reference proteome</keyword>
<sequence length="426" mass="43296">MKTTGNWMACFAAVAAAGAVLAGCGGDDSSSSASKGDSSAPAATATPAAAALGSENKASGTPITVGLLNLESGPVAFPEYSAAAKAAVSYINDYKGGIGGHPVQLELCATDGQPATSARCAGQVVDKKPAFILGGADIGGPGSFPIYEKAKLAYLGGVPFTPVESNAPNSVEFISISIGDNLAAAKYAVDQFHPKKAVVLYTDNTQGKAIGVGVITPSLKSQGVDTKPIPVPESTGDLSSVAASAIQAQPDLIYVNTPNACPQILKALKAVGNTAKLAGIELCTAPPALKAAGDAAEGIFVADPFDSLDAGTDDTNLFLAAMQKYGGKAVVLDSLAQAAFSSVMNVQERLNDVKDLNTDAILGAFKDGQSHPNFMAHEYTCDGKQLPANAAICNAYQRIKTVKDGKVIPATDEWVSGASNYQPATH</sequence>
<dbReference type="InterPro" id="IPR028081">
    <property type="entry name" value="Leu-bd"/>
</dbReference>
<dbReference type="PROSITE" id="PS51257">
    <property type="entry name" value="PROKAR_LIPOPROTEIN"/>
    <property type="match status" value="1"/>
</dbReference>
<organism evidence="5 6">
    <name type="scientific">Solirubrobacter ginsenosidimutans</name>
    <dbReference type="NCBI Taxonomy" id="490573"/>
    <lineage>
        <taxon>Bacteria</taxon>
        <taxon>Bacillati</taxon>
        <taxon>Actinomycetota</taxon>
        <taxon>Thermoleophilia</taxon>
        <taxon>Solirubrobacterales</taxon>
        <taxon>Solirubrobacteraceae</taxon>
        <taxon>Solirubrobacter</taxon>
    </lineage>
</organism>
<gene>
    <name evidence="5" type="ORF">OM076_02205</name>
</gene>
<evidence type="ECO:0000313" key="6">
    <source>
        <dbReference type="Proteomes" id="UP001149140"/>
    </source>
</evidence>
<feature type="signal peptide" evidence="3">
    <location>
        <begin position="1"/>
        <end position="22"/>
    </location>
</feature>
<feature type="chain" id="PRO_5040842175" evidence="3">
    <location>
        <begin position="23"/>
        <end position="426"/>
    </location>
</feature>
<dbReference type="RefSeq" id="WP_270037720.1">
    <property type="nucleotide sequence ID" value="NZ_JAPDOD010000001.1"/>
</dbReference>
<dbReference type="AlphaFoldDB" id="A0A9X3MMB6"/>
<evidence type="ECO:0000313" key="5">
    <source>
        <dbReference type="EMBL" id="MDA0159064.1"/>
    </source>
</evidence>
<evidence type="ECO:0000259" key="4">
    <source>
        <dbReference type="Pfam" id="PF13458"/>
    </source>
</evidence>
<dbReference type="Gene3D" id="3.40.50.2300">
    <property type="match status" value="2"/>
</dbReference>
<evidence type="ECO:0000256" key="3">
    <source>
        <dbReference type="SAM" id="SignalP"/>
    </source>
</evidence>
<keyword evidence="2 3" id="KW-0732">Signal</keyword>
<dbReference type="Proteomes" id="UP001149140">
    <property type="component" value="Unassembled WGS sequence"/>
</dbReference>
<dbReference type="PANTHER" id="PTHR30483">
    <property type="entry name" value="LEUCINE-SPECIFIC-BINDING PROTEIN"/>
    <property type="match status" value="1"/>
</dbReference>
<feature type="domain" description="Leucine-binding protein" evidence="4">
    <location>
        <begin position="62"/>
        <end position="383"/>
    </location>
</feature>
<evidence type="ECO:0000256" key="2">
    <source>
        <dbReference type="ARBA" id="ARBA00022729"/>
    </source>
</evidence>
<name>A0A9X3MMB6_9ACTN</name>
<dbReference type="SUPFAM" id="SSF53822">
    <property type="entry name" value="Periplasmic binding protein-like I"/>
    <property type="match status" value="1"/>
</dbReference>
<comment type="similarity">
    <text evidence="1">Belongs to the leucine-binding protein family.</text>
</comment>
<dbReference type="Pfam" id="PF13458">
    <property type="entry name" value="Peripla_BP_6"/>
    <property type="match status" value="1"/>
</dbReference>
<evidence type="ECO:0000256" key="1">
    <source>
        <dbReference type="ARBA" id="ARBA00010062"/>
    </source>
</evidence>
<dbReference type="InterPro" id="IPR028082">
    <property type="entry name" value="Peripla_BP_I"/>
</dbReference>
<accession>A0A9X3MMB6</accession>
<dbReference type="PANTHER" id="PTHR30483:SF6">
    <property type="entry name" value="PERIPLASMIC BINDING PROTEIN OF ABC TRANSPORTER FOR NATURAL AMINO ACIDS"/>
    <property type="match status" value="1"/>
</dbReference>
<reference evidence="5" key="1">
    <citation type="submission" date="2022-10" db="EMBL/GenBank/DDBJ databases">
        <title>The WGS of Solirubrobacter ginsenosidimutans DSM 21036.</title>
        <authorList>
            <person name="Jiang Z."/>
        </authorList>
    </citation>
    <scope>NUCLEOTIDE SEQUENCE</scope>
    <source>
        <strain evidence="5">DSM 21036</strain>
    </source>
</reference>